<protein>
    <recommendedName>
        <fullName evidence="11">Homeobox domain-containing protein</fullName>
    </recommendedName>
</protein>
<keyword evidence="7 8" id="KW-0539">Nucleus</keyword>
<dbReference type="AlphaFoldDB" id="A0A673CCR0"/>
<accession>A0A673CCR0</accession>
<dbReference type="GO" id="GO:0000978">
    <property type="term" value="F:RNA polymerase II cis-regulatory region sequence-specific DNA binding"/>
    <property type="evidence" value="ECO:0007669"/>
    <property type="project" value="TreeGrafter"/>
</dbReference>
<dbReference type="PANTHER" id="PTHR24340:SF112">
    <property type="entry name" value="VENT HOMEOBOX"/>
    <property type="match status" value="1"/>
</dbReference>
<proteinExistence type="predicted"/>
<dbReference type="InterPro" id="IPR020479">
    <property type="entry name" value="HD_metazoa"/>
</dbReference>
<dbReference type="Pfam" id="PF00046">
    <property type="entry name" value="Homeodomain"/>
    <property type="match status" value="1"/>
</dbReference>
<keyword evidence="3" id="KW-0805">Transcription regulation</keyword>
<dbReference type="InterPro" id="IPR001356">
    <property type="entry name" value="HD"/>
</dbReference>
<evidence type="ECO:0000256" key="9">
    <source>
        <dbReference type="RuleBase" id="RU000682"/>
    </source>
</evidence>
<dbReference type="PROSITE" id="PS50071">
    <property type="entry name" value="HOMEOBOX_2"/>
    <property type="match status" value="1"/>
</dbReference>
<dbReference type="Proteomes" id="UP000472271">
    <property type="component" value="Chromosome 15"/>
</dbReference>
<evidence type="ECO:0000313" key="13">
    <source>
        <dbReference type="Proteomes" id="UP000472271"/>
    </source>
</evidence>
<feature type="compositionally biased region" description="Basic and acidic residues" evidence="10">
    <location>
        <begin position="26"/>
        <end position="45"/>
    </location>
</feature>
<dbReference type="GO" id="GO:0005634">
    <property type="term" value="C:nucleus"/>
    <property type="evidence" value="ECO:0007669"/>
    <property type="project" value="UniProtKB-SubCell"/>
</dbReference>
<dbReference type="SUPFAM" id="SSF46689">
    <property type="entry name" value="Homeodomain-like"/>
    <property type="match status" value="1"/>
</dbReference>
<dbReference type="FunCoup" id="A0A673CCR0">
    <property type="interactions" value="3"/>
</dbReference>
<organism evidence="12 13">
    <name type="scientific">Sphaeramia orbicularis</name>
    <name type="common">orbiculate cardinalfish</name>
    <dbReference type="NCBI Taxonomy" id="375764"/>
    <lineage>
        <taxon>Eukaryota</taxon>
        <taxon>Metazoa</taxon>
        <taxon>Chordata</taxon>
        <taxon>Craniata</taxon>
        <taxon>Vertebrata</taxon>
        <taxon>Euteleostomi</taxon>
        <taxon>Actinopterygii</taxon>
        <taxon>Neopterygii</taxon>
        <taxon>Teleostei</taxon>
        <taxon>Neoteleostei</taxon>
        <taxon>Acanthomorphata</taxon>
        <taxon>Gobiaria</taxon>
        <taxon>Kurtiformes</taxon>
        <taxon>Apogonoidei</taxon>
        <taxon>Apogonidae</taxon>
        <taxon>Apogoninae</taxon>
        <taxon>Sphaeramia</taxon>
    </lineage>
</organism>
<dbReference type="InParanoid" id="A0A673CCR0"/>
<evidence type="ECO:0000313" key="12">
    <source>
        <dbReference type="Ensembl" id="ENSSORP00005050522.1"/>
    </source>
</evidence>
<comment type="subcellular location">
    <subcellularLocation>
        <location evidence="1 8 9">Nucleus</location>
    </subcellularLocation>
</comment>
<dbReference type="SMART" id="SM00389">
    <property type="entry name" value="HOX"/>
    <property type="match status" value="1"/>
</dbReference>
<keyword evidence="2" id="KW-0217">Developmental protein</keyword>
<dbReference type="Gene3D" id="1.10.10.60">
    <property type="entry name" value="Homeodomain-like"/>
    <property type="match status" value="1"/>
</dbReference>
<dbReference type="PROSITE" id="PS00027">
    <property type="entry name" value="HOMEOBOX_1"/>
    <property type="match status" value="1"/>
</dbReference>
<keyword evidence="5 8" id="KW-0371">Homeobox</keyword>
<evidence type="ECO:0000256" key="7">
    <source>
        <dbReference type="ARBA" id="ARBA00023242"/>
    </source>
</evidence>
<keyword evidence="4 8" id="KW-0238">DNA-binding</keyword>
<evidence type="ECO:0000256" key="2">
    <source>
        <dbReference type="ARBA" id="ARBA00022473"/>
    </source>
</evidence>
<reference evidence="12" key="3">
    <citation type="submission" date="2025-09" db="UniProtKB">
        <authorList>
            <consortium name="Ensembl"/>
        </authorList>
    </citation>
    <scope>IDENTIFICATION</scope>
</reference>
<feature type="region of interest" description="Disordered" evidence="10">
    <location>
        <begin position="26"/>
        <end position="87"/>
    </location>
</feature>
<dbReference type="CDD" id="cd00086">
    <property type="entry name" value="homeodomain"/>
    <property type="match status" value="1"/>
</dbReference>
<dbReference type="PANTHER" id="PTHR24340">
    <property type="entry name" value="HOMEOBOX PROTEIN NKX"/>
    <property type="match status" value="1"/>
</dbReference>
<dbReference type="Ensembl" id="ENSSORT00005051734.1">
    <property type="protein sequence ID" value="ENSSORP00005050522.1"/>
    <property type="gene ID" value="ENSSORG00005022894.1"/>
</dbReference>
<keyword evidence="6" id="KW-0804">Transcription</keyword>
<name>A0A673CCR0_9TELE</name>
<sequence length="190" mass="22443">ITMANFTVEWLCQSYYRYTEETHLHDEEEEEVHKNTEEFTEEPKHQYSPTSPNNSCGYSSSSDSEAGDESDGEAAQNPRMRTKFTSEQIRKLENTFSEHKYLGSTQRRRIAHKLNLSETQVNTWFQNRRMKMKREIQDMRTEFLTVPTALLPPLLFQHHGLSGQLPVIHIFCKRLVYKCKHFCVILLFSY</sequence>
<reference evidence="12" key="2">
    <citation type="submission" date="2025-08" db="UniProtKB">
        <authorList>
            <consortium name="Ensembl"/>
        </authorList>
    </citation>
    <scope>IDENTIFICATION</scope>
</reference>
<evidence type="ECO:0000259" key="11">
    <source>
        <dbReference type="PROSITE" id="PS50071"/>
    </source>
</evidence>
<evidence type="ECO:0000256" key="10">
    <source>
        <dbReference type="SAM" id="MobiDB-lite"/>
    </source>
</evidence>
<evidence type="ECO:0000256" key="5">
    <source>
        <dbReference type="ARBA" id="ARBA00023155"/>
    </source>
</evidence>
<dbReference type="GO" id="GO:0030154">
    <property type="term" value="P:cell differentiation"/>
    <property type="evidence" value="ECO:0007669"/>
    <property type="project" value="TreeGrafter"/>
</dbReference>
<dbReference type="InterPro" id="IPR050394">
    <property type="entry name" value="Homeobox_NK-like"/>
</dbReference>
<feature type="compositionally biased region" description="Polar residues" evidence="10">
    <location>
        <begin position="47"/>
        <end position="58"/>
    </location>
</feature>
<feature type="DNA-binding region" description="Homeobox" evidence="8">
    <location>
        <begin position="77"/>
        <end position="136"/>
    </location>
</feature>
<dbReference type="InterPro" id="IPR017970">
    <property type="entry name" value="Homeobox_CS"/>
</dbReference>
<dbReference type="GO" id="GO:0000981">
    <property type="term" value="F:DNA-binding transcription factor activity, RNA polymerase II-specific"/>
    <property type="evidence" value="ECO:0007669"/>
    <property type="project" value="InterPro"/>
</dbReference>
<evidence type="ECO:0000256" key="6">
    <source>
        <dbReference type="ARBA" id="ARBA00023163"/>
    </source>
</evidence>
<evidence type="ECO:0000256" key="8">
    <source>
        <dbReference type="PROSITE-ProRule" id="PRU00108"/>
    </source>
</evidence>
<feature type="domain" description="Homeobox" evidence="11">
    <location>
        <begin position="75"/>
        <end position="135"/>
    </location>
</feature>
<dbReference type="InterPro" id="IPR009057">
    <property type="entry name" value="Homeodomain-like_sf"/>
</dbReference>
<evidence type="ECO:0000256" key="1">
    <source>
        <dbReference type="ARBA" id="ARBA00004123"/>
    </source>
</evidence>
<evidence type="ECO:0000256" key="4">
    <source>
        <dbReference type="ARBA" id="ARBA00023125"/>
    </source>
</evidence>
<evidence type="ECO:0000256" key="3">
    <source>
        <dbReference type="ARBA" id="ARBA00023015"/>
    </source>
</evidence>
<keyword evidence="13" id="KW-1185">Reference proteome</keyword>
<dbReference type="PRINTS" id="PR00024">
    <property type="entry name" value="HOMEOBOX"/>
</dbReference>
<reference evidence="12" key="1">
    <citation type="submission" date="2019-06" db="EMBL/GenBank/DDBJ databases">
        <authorList>
            <consortium name="Wellcome Sanger Institute Data Sharing"/>
        </authorList>
    </citation>
    <scope>NUCLEOTIDE SEQUENCE [LARGE SCALE GENOMIC DNA]</scope>
</reference>